<proteinExistence type="predicted"/>
<reference evidence="2" key="1">
    <citation type="submission" date="2023-07" db="EMBL/GenBank/DDBJ databases">
        <authorList>
            <person name="Kim M.K."/>
        </authorList>
    </citation>
    <scope>NUCLEOTIDE SEQUENCE</scope>
    <source>
        <strain evidence="2">ASUV-10-1</strain>
    </source>
</reference>
<evidence type="ECO:0000313" key="3">
    <source>
        <dbReference type="Proteomes" id="UP001176429"/>
    </source>
</evidence>
<feature type="signal peptide" evidence="1">
    <location>
        <begin position="1"/>
        <end position="20"/>
    </location>
</feature>
<feature type="chain" id="PRO_5046234502" evidence="1">
    <location>
        <begin position="21"/>
        <end position="144"/>
    </location>
</feature>
<dbReference type="RefSeq" id="WP_305008040.1">
    <property type="nucleotide sequence ID" value="NZ_JAUQSY010000013.1"/>
</dbReference>
<accession>A0ABT9BEH4</accession>
<dbReference type="EMBL" id="JAUQSY010000013">
    <property type="protein sequence ID" value="MDO7876665.1"/>
    <property type="molecule type" value="Genomic_DNA"/>
</dbReference>
<evidence type="ECO:0000256" key="1">
    <source>
        <dbReference type="SAM" id="SignalP"/>
    </source>
</evidence>
<dbReference type="Pfam" id="PF26622">
    <property type="entry name" value="DUF8199"/>
    <property type="match status" value="1"/>
</dbReference>
<sequence length="144" mass="15073">MKRPLSHRLLSLCLAALVLAASVGLTVQRHTCRISGRSKVSVGLPGAARALTGCAGELPTRVKSDCCDFSKHHHKLSAPAHDVVSAKVLPPPLLAAWLPALAWPRPANAAKLPGVAAERWFAADSSPPPLGGRALLTWACTLVV</sequence>
<dbReference type="Proteomes" id="UP001176429">
    <property type="component" value="Unassembled WGS sequence"/>
</dbReference>
<keyword evidence="1" id="KW-0732">Signal</keyword>
<protein>
    <submittedName>
        <fullName evidence="2">Uncharacterized protein</fullName>
    </submittedName>
</protein>
<evidence type="ECO:0000313" key="2">
    <source>
        <dbReference type="EMBL" id="MDO7876665.1"/>
    </source>
</evidence>
<gene>
    <name evidence="2" type="ORF">Q5H93_18105</name>
</gene>
<comment type="caution">
    <text evidence="2">The sequence shown here is derived from an EMBL/GenBank/DDBJ whole genome shotgun (WGS) entry which is preliminary data.</text>
</comment>
<dbReference type="InterPro" id="IPR058512">
    <property type="entry name" value="DUF8199"/>
</dbReference>
<keyword evidence="3" id="KW-1185">Reference proteome</keyword>
<name>A0ABT9BEH4_9BACT</name>
<organism evidence="2 3">
    <name type="scientific">Hymenobacter aranciens</name>
    <dbReference type="NCBI Taxonomy" id="3063996"/>
    <lineage>
        <taxon>Bacteria</taxon>
        <taxon>Pseudomonadati</taxon>
        <taxon>Bacteroidota</taxon>
        <taxon>Cytophagia</taxon>
        <taxon>Cytophagales</taxon>
        <taxon>Hymenobacteraceae</taxon>
        <taxon>Hymenobacter</taxon>
    </lineage>
</organism>